<name>A0A0W1AC21_9GAMM</name>
<organism evidence="1 2">
    <name type="scientific">Legionella waltersii</name>
    <dbReference type="NCBI Taxonomy" id="66969"/>
    <lineage>
        <taxon>Bacteria</taxon>
        <taxon>Pseudomonadati</taxon>
        <taxon>Pseudomonadota</taxon>
        <taxon>Gammaproteobacteria</taxon>
        <taxon>Legionellales</taxon>
        <taxon>Legionellaceae</taxon>
        <taxon>Legionella</taxon>
    </lineage>
</organism>
<gene>
    <name evidence="1" type="ORF">Lwal_1680</name>
</gene>
<dbReference type="EMBL" id="LNZB01000038">
    <property type="protein sequence ID" value="KTD78910.1"/>
    <property type="molecule type" value="Genomic_DNA"/>
</dbReference>
<proteinExistence type="predicted"/>
<evidence type="ECO:0000313" key="2">
    <source>
        <dbReference type="Proteomes" id="UP000054729"/>
    </source>
</evidence>
<accession>A0A0W1AC21</accession>
<keyword evidence="2" id="KW-1185">Reference proteome</keyword>
<evidence type="ECO:0000313" key="1">
    <source>
        <dbReference type="EMBL" id="KTD78910.1"/>
    </source>
</evidence>
<sequence>MAAKTRINTSHDGDEATLVFLTKIKEINGANPADKLAAVEYKIDKTVQRNLIGNISDNITGTVALSFSMLKGPSISS</sequence>
<dbReference type="STRING" id="66969.Lwal_1680"/>
<protein>
    <submittedName>
        <fullName evidence="1">Uncharacterized protein</fullName>
    </submittedName>
</protein>
<dbReference type="AlphaFoldDB" id="A0A0W1AC21"/>
<dbReference type="Proteomes" id="UP000054729">
    <property type="component" value="Unassembled WGS sequence"/>
</dbReference>
<dbReference type="RefSeq" id="WP_058480358.1">
    <property type="nucleotide sequence ID" value="NZ_CAAAIQ010000024.1"/>
</dbReference>
<reference evidence="1 2" key="1">
    <citation type="submission" date="2015-11" db="EMBL/GenBank/DDBJ databases">
        <title>Genomic analysis of 38 Legionella species identifies large and diverse effector repertoires.</title>
        <authorList>
            <person name="Burstein D."/>
            <person name="Amaro F."/>
            <person name="Zusman T."/>
            <person name="Lifshitz Z."/>
            <person name="Cohen O."/>
            <person name="Gilbert J.A."/>
            <person name="Pupko T."/>
            <person name="Shuman H.A."/>
            <person name="Segal G."/>
        </authorList>
    </citation>
    <scope>NUCLEOTIDE SEQUENCE [LARGE SCALE GENOMIC DNA]</scope>
    <source>
        <strain evidence="1 2">ATCC 51914</strain>
    </source>
</reference>
<comment type="caution">
    <text evidence="1">The sequence shown here is derived from an EMBL/GenBank/DDBJ whole genome shotgun (WGS) entry which is preliminary data.</text>
</comment>
<dbReference type="PATRIC" id="fig|66969.6.peg.1835"/>